<evidence type="ECO:0000313" key="2">
    <source>
        <dbReference type="EMBL" id="QJA63271.1"/>
    </source>
</evidence>
<evidence type="ECO:0000259" key="1">
    <source>
        <dbReference type="Pfam" id="PF09643"/>
    </source>
</evidence>
<sequence length="116" mass="13959">MRELKFRQRIKGTRGRPDYWKFWGYLTDGYFELSMSSVEWDDRLSYQFTGLHDCEGTEIYEGDKCDANHPDGLFEGYIIYDDEQACFMLRTEICADIYLYEFDEIKIIGNIYEHRT</sequence>
<dbReference type="InterPro" id="IPR019096">
    <property type="entry name" value="YopX_protein"/>
</dbReference>
<dbReference type="SUPFAM" id="SSF159006">
    <property type="entry name" value="YopX-like"/>
    <property type="match status" value="1"/>
</dbReference>
<organism evidence="2">
    <name type="scientific">viral metagenome</name>
    <dbReference type="NCBI Taxonomy" id="1070528"/>
    <lineage>
        <taxon>unclassified sequences</taxon>
        <taxon>metagenomes</taxon>
        <taxon>organismal metagenomes</taxon>
    </lineage>
</organism>
<protein>
    <submittedName>
        <fullName evidence="2">Putative YopX protein</fullName>
    </submittedName>
</protein>
<feature type="domain" description="YopX protein" evidence="1">
    <location>
        <begin position="44"/>
        <end position="113"/>
    </location>
</feature>
<dbReference type="EMBL" id="MT141494">
    <property type="protein sequence ID" value="QJA63271.1"/>
    <property type="molecule type" value="Genomic_DNA"/>
</dbReference>
<dbReference type="AlphaFoldDB" id="A0A6M3J271"/>
<dbReference type="Gene3D" id="2.30.30.290">
    <property type="entry name" value="YopX-like domains"/>
    <property type="match status" value="1"/>
</dbReference>
<dbReference type="Pfam" id="PF09643">
    <property type="entry name" value="YopX"/>
    <property type="match status" value="1"/>
</dbReference>
<dbReference type="InterPro" id="IPR023385">
    <property type="entry name" value="YopX-like_C"/>
</dbReference>
<proteinExistence type="predicted"/>
<name>A0A6M3J271_9ZZZZ</name>
<accession>A0A6M3J271</accession>
<reference evidence="2" key="1">
    <citation type="submission" date="2020-03" db="EMBL/GenBank/DDBJ databases">
        <title>The deep terrestrial virosphere.</title>
        <authorList>
            <person name="Holmfeldt K."/>
            <person name="Nilsson E."/>
            <person name="Simone D."/>
            <person name="Lopez-Fernandez M."/>
            <person name="Wu X."/>
            <person name="de Brujin I."/>
            <person name="Lundin D."/>
            <person name="Andersson A."/>
            <person name="Bertilsson S."/>
            <person name="Dopson M."/>
        </authorList>
    </citation>
    <scope>NUCLEOTIDE SEQUENCE</scope>
    <source>
        <strain evidence="2">MM415B00636</strain>
    </source>
</reference>
<gene>
    <name evidence="2" type="ORF">MM415B00636_0004</name>
</gene>